<dbReference type="SUPFAM" id="SSF51735">
    <property type="entry name" value="NAD(P)-binding Rossmann-fold domains"/>
    <property type="match status" value="1"/>
</dbReference>
<name>A0AAD7KFM0_9AGAR</name>
<dbReference type="GO" id="GO:0016628">
    <property type="term" value="F:oxidoreductase activity, acting on the CH-CH group of donors, NAD or NADP as acceptor"/>
    <property type="evidence" value="ECO:0007669"/>
    <property type="project" value="InterPro"/>
</dbReference>
<organism evidence="2 3">
    <name type="scientific">Mycena maculata</name>
    <dbReference type="NCBI Taxonomy" id="230809"/>
    <lineage>
        <taxon>Eukaryota</taxon>
        <taxon>Fungi</taxon>
        <taxon>Dikarya</taxon>
        <taxon>Basidiomycota</taxon>
        <taxon>Agaricomycotina</taxon>
        <taxon>Agaricomycetes</taxon>
        <taxon>Agaricomycetidae</taxon>
        <taxon>Agaricales</taxon>
        <taxon>Marasmiineae</taxon>
        <taxon>Mycenaceae</taxon>
        <taxon>Mycena</taxon>
    </lineage>
</organism>
<feature type="non-terminal residue" evidence="2">
    <location>
        <position position="1"/>
    </location>
</feature>
<dbReference type="InterPro" id="IPR013149">
    <property type="entry name" value="ADH-like_C"/>
</dbReference>
<accession>A0AAD7KFM0</accession>
<dbReference type="Pfam" id="PF00107">
    <property type="entry name" value="ADH_zinc_N"/>
    <property type="match status" value="1"/>
</dbReference>
<dbReference type="AlphaFoldDB" id="A0AAD7KFM0"/>
<evidence type="ECO:0000313" key="2">
    <source>
        <dbReference type="EMBL" id="KAJ7782265.1"/>
    </source>
</evidence>
<gene>
    <name evidence="2" type="ORF">DFH07DRAFT_1010138</name>
</gene>
<dbReference type="Gene3D" id="3.40.50.720">
    <property type="entry name" value="NAD(P)-binding Rossmann-like Domain"/>
    <property type="match status" value="1"/>
</dbReference>
<dbReference type="PANTHER" id="PTHR43205:SF7">
    <property type="entry name" value="PROSTAGLANDIN REDUCTASE 1"/>
    <property type="match status" value="1"/>
</dbReference>
<evidence type="ECO:0000313" key="3">
    <source>
        <dbReference type="Proteomes" id="UP001215280"/>
    </source>
</evidence>
<comment type="caution">
    <text evidence="2">The sequence shown here is derived from an EMBL/GenBank/DDBJ whole genome shotgun (WGS) entry which is preliminary data.</text>
</comment>
<evidence type="ECO:0000259" key="1">
    <source>
        <dbReference type="Pfam" id="PF00107"/>
    </source>
</evidence>
<proteinExistence type="predicted"/>
<dbReference type="InterPro" id="IPR036291">
    <property type="entry name" value="NAD(P)-bd_dom_sf"/>
</dbReference>
<feature type="domain" description="Alcohol dehydrogenase-like C-terminal" evidence="1">
    <location>
        <begin position="141"/>
        <end position="182"/>
    </location>
</feature>
<keyword evidence="3" id="KW-1185">Reference proteome</keyword>
<dbReference type="Proteomes" id="UP001215280">
    <property type="component" value="Unassembled WGS sequence"/>
</dbReference>
<dbReference type="EMBL" id="JARJLG010000003">
    <property type="protein sequence ID" value="KAJ7782265.1"/>
    <property type="molecule type" value="Genomic_DNA"/>
</dbReference>
<dbReference type="InterPro" id="IPR045010">
    <property type="entry name" value="MDR_fam"/>
</dbReference>
<dbReference type="PANTHER" id="PTHR43205">
    <property type="entry name" value="PROSTAGLANDIN REDUCTASE"/>
    <property type="match status" value="1"/>
</dbReference>
<sequence>MRVLFNSVPEDYPIPGETTVYDAAQTIDLETVRLDGVFLAKTLLLSVDPFLRGMMRHPDGIRRSRRNARRARVINFIHFQHDGVYRLEGICGYQARALSFNHDLRYLSHLFATSNETDSIYLQVLSARACRLQLPQNPNKMVTQLAKKAGMKVTASAGSEEKLQFMKDIGADVAFNYKATDTREGRTHRRDRYWDNVGGEVPAGVRRGPRTVFSAFFFPAILFTFPHNSFPGMWDDNLSLVIGKVLRIDGVQVFYLRPKYNAEFYATIPPLLASVELKYREDVTTGLDTVGDVLLGVQKGMNHGKAASVVAEE</sequence>
<dbReference type="Gene3D" id="3.90.180.10">
    <property type="entry name" value="Medium-chain alcohol dehydrogenases, catalytic domain"/>
    <property type="match status" value="2"/>
</dbReference>
<protein>
    <recommendedName>
        <fullName evidence="1">Alcohol dehydrogenase-like C-terminal domain-containing protein</fullName>
    </recommendedName>
</protein>
<reference evidence="2" key="1">
    <citation type="submission" date="2023-03" db="EMBL/GenBank/DDBJ databases">
        <title>Massive genome expansion in bonnet fungi (Mycena s.s.) driven by repeated elements and novel gene families across ecological guilds.</title>
        <authorList>
            <consortium name="Lawrence Berkeley National Laboratory"/>
            <person name="Harder C.B."/>
            <person name="Miyauchi S."/>
            <person name="Viragh M."/>
            <person name="Kuo A."/>
            <person name="Thoen E."/>
            <person name="Andreopoulos B."/>
            <person name="Lu D."/>
            <person name="Skrede I."/>
            <person name="Drula E."/>
            <person name="Henrissat B."/>
            <person name="Morin E."/>
            <person name="Kohler A."/>
            <person name="Barry K."/>
            <person name="LaButti K."/>
            <person name="Morin E."/>
            <person name="Salamov A."/>
            <person name="Lipzen A."/>
            <person name="Mereny Z."/>
            <person name="Hegedus B."/>
            <person name="Baldrian P."/>
            <person name="Stursova M."/>
            <person name="Weitz H."/>
            <person name="Taylor A."/>
            <person name="Grigoriev I.V."/>
            <person name="Nagy L.G."/>
            <person name="Martin F."/>
            <person name="Kauserud H."/>
        </authorList>
    </citation>
    <scope>NUCLEOTIDE SEQUENCE</scope>
    <source>
        <strain evidence="2">CBHHK188m</strain>
    </source>
</reference>